<accession>A0AAD5GRR2</accession>
<dbReference type="AlphaFoldDB" id="A0AAD5GRR2"/>
<feature type="domain" description="F-box associated beta-propeller type 3" evidence="1">
    <location>
        <begin position="43"/>
        <end position="266"/>
    </location>
</feature>
<protein>
    <recommendedName>
        <fullName evidence="1">F-box associated beta-propeller type 3 domain-containing protein</fullName>
    </recommendedName>
</protein>
<sequence length="367" mass="42056">MFNQYIHLTPILELVEVEHKVDDDCVTLNHVKSLDLRRTALGCNHFEVGSVNGLICLYDVCDDIYVFNPVLEEYIILPKLLPQMRRLCYGFGVSMAGDYKVIRICRAPVSEEVTLQIEVYTLGTDRWRSLGPTPYNIRYPELLYSGGQVYDFDLDSETFELFPSPLGEPGDDEELKQMVGVLKGRLSLFSGSSVGFNVWVMKESWQKVIAIQENMDPVLKSPDWKPVFLIDGSEGTSVLIFWSRGKPSMVAYCLKRKKILDLNLQGSSIMTMHTYRPSFVKLQNFGSERVHSLYSNYSDSALVKSRHKSSLKFEQSNGTVFAKEGYKSSWKFEHRLLDLLKLYVVNYILVYLLLQGLRHASRVIELD</sequence>
<reference evidence="2" key="1">
    <citation type="submission" date="2022-06" db="EMBL/GenBank/DDBJ databases">
        <title>Uncovering the hologenomic basis of an extraordinary plant invasion.</title>
        <authorList>
            <person name="Bieker V.C."/>
            <person name="Martin M.D."/>
            <person name="Gilbert T."/>
            <person name="Hodgins K."/>
            <person name="Battlay P."/>
            <person name="Petersen B."/>
            <person name="Wilson J."/>
        </authorList>
    </citation>
    <scope>NUCLEOTIDE SEQUENCE</scope>
    <source>
        <strain evidence="2">AA19_3_7</strain>
        <tissue evidence="2">Leaf</tissue>
    </source>
</reference>
<dbReference type="Pfam" id="PF08268">
    <property type="entry name" value="FBA_3"/>
    <property type="match status" value="1"/>
</dbReference>
<gene>
    <name evidence="2" type="ORF">M8C21_021824</name>
</gene>
<comment type="caution">
    <text evidence="2">The sequence shown here is derived from an EMBL/GenBank/DDBJ whole genome shotgun (WGS) entry which is preliminary data.</text>
</comment>
<dbReference type="InterPro" id="IPR015915">
    <property type="entry name" value="Kelch-typ_b-propeller"/>
</dbReference>
<dbReference type="InterPro" id="IPR013187">
    <property type="entry name" value="F-box-assoc_dom_typ3"/>
</dbReference>
<dbReference type="EMBL" id="JAMZMK010005654">
    <property type="protein sequence ID" value="KAI7752605.1"/>
    <property type="molecule type" value="Genomic_DNA"/>
</dbReference>
<dbReference type="PANTHER" id="PTHR31672:SF13">
    <property type="entry name" value="F-BOX PROTEIN CPR30-LIKE"/>
    <property type="match status" value="1"/>
</dbReference>
<name>A0AAD5GRR2_AMBAR</name>
<dbReference type="SUPFAM" id="SSF117281">
    <property type="entry name" value="Kelch motif"/>
    <property type="match status" value="1"/>
</dbReference>
<evidence type="ECO:0000313" key="2">
    <source>
        <dbReference type="EMBL" id="KAI7752605.1"/>
    </source>
</evidence>
<feature type="non-terminal residue" evidence="2">
    <location>
        <position position="367"/>
    </location>
</feature>
<evidence type="ECO:0000259" key="1">
    <source>
        <dbReference type="Pfam" id="PF08268"/>
    </source>
</evidence>
<proteinExistence type="predicted"/>
<dbReference type="InterPro" id="IPR050796">
    <property type="entry name" value="SCF_F-box_component"/>
</dbReference>
<evidence type="ECO:0000313" key="3">
    <source>
        <dbReference type="Proteomes" id="UP001206925"/>
    </source>
</evidence>
<dbReference type="PANTHER" id="PTHR31672">
    <property type="entry name" value="BNACNNG10540D PROTEIN"/>
    <property type="match status" value="1"/>
</dbReference>
<dbReference type="NCBIfam" id="TIGR01640">
    <property type="entry name" value="F_box_assoc_1"/>
    <property type="match status" value="1"/>
</dbReference>
<keyword evidence="3" id="KW-1185">Reference proteome</keyword>
<dbReference type="Proteomes" id="UP001206925">
    <property type="component" value="Unassembled WGS sequence"/>
</dbReference>
<organism evidence="2 3">
    <name type="scientific">Ambrosia artemisiifolia</name>
    <name type="common">Common ragweed</name>
    <dbReference type="NCBI Taxonomy" id="4212"/>
    <lineage>
        <taxon>Eukaryota</taxon>
        <taxon>Viridiplantae</taxon>
        <taxon>Streptophyta</taxon>
        <taxon>Embryophyta</taxon>
        <taxon>Tracheophyta</taxon>
        <taxon>Spermatophyta</taxon>
        <taxon>Magnoliopsida</taxon>
        <taxon>eudicotyledons</taxon>
        <taxon>Gunneridae</taxon>
        <taxon>Pentapetalae</taxon>
        <taxon>asterids</taxon>
        <taxon>campanulids</taxon>
        <taxon>Asterales</taxon>
        <taxon>Asteraceae</taxon>
        <taxon>Asteroideae</taxon>
        <taxon>Heliantheae alliance</taxon>
        <taxon>Heliantheae</taxon>
        <taxon>Ambrosia</taxon>
    </lineage>
</organism>
<dbReference type="InterPro" id="IPR017451">
    <property type="entry name" value="F-box-assoc_interact_dom"/>
</dbReference>